<accession>A0A7S3ADU9</accession>
<dbReference type="AlphaFoldDB" id="A0A7S3ADU9"/>
<sequence length="105" mass="11089">MAHGSHSRASNALRSISSSSRAGVDCSCSTHSSAYRVASDWVMVPGRCLKCGSVVSLNRWLYQMVVFDVHVNLSRSDPACGVGPVTGLFVVGLGDDRGPRNAYGS</sequence>
<evidence type="ECO:0000256" key="1">
    <source>
        <dbReference type="SAM" id="MobiDB-lite"/>
    </source>
</evidence>
<proteinExistence type="predicted"/>
<name>A0A7S3ADU9_9EUKA</name>
<evidence type="ECO:0000313" key="2">
    <source>
        <dbReference type="EMBL" id="CAE0098424.1"/>
    </source>
</evidence>
<feature type="compositionally biased region" description="Low complexity" evidence="1">
    <location>
        <begin position="7"/>
        <end position="22"/>
    </location>
</feature>
<reference evidence="2" key="1">
    <citation type="submission" date="2021-01" db="EMBL/GenBank/DDBJ databases">
        <authorList>
            <person name="Corre E."/>
            <person name="Pelletier E."/>
            <person name="Niang G."/>
            <person name="Scheremetjew M."/>
            <person name="Finn R."/>
            <person name="Kale V."/>
            <person name="Holt S."/>
            <person name="Cochrane G."/>
            <person name="Meng A."/>
            <person name="Brown T."/>
            <person name="Cohen L."/>
        </authorList>
    </citation>
    <scope>NUCLEOTIDE SEQUENCE</scope>
    <source>
        <strain evidence="2">CCMP281</strain>
    </source>
</reference>
<protein>
    <submittedName>
        <fullName evidence="2">Uncharacterized protein</fullName>
    </submittedName>
</protein>
<gene>
    <name evidence="2" type="ORF">HERI1096_LOCUS1216</name>
</gene>
<dbReference type="EMBL" id="HBHX01002233">
    <property type="protein sequence ID" value="CAE0098424.1"/>
    <property type="molecule type" value="Transcribed_RNA"/>
</dbReference>
<organism evidence="2">
    <name type="scientific">Haptolina ericina</name>
    <dbReference type="NCBI Taxonomy" id="156174"/>
    <lineage>
        <taxon>Eukaryota</taxon>
        <taxon>Haptista</taxon>
        <taxon>Haptophyta</taxon>
        <taxon>Prymnesiophyceae</taxon>
        <taxon>Prymnesiales</taxon>
        <taxon>Prymnesiaceae</taxon>
        <taxon>Haptolina</taxon>
    </lineage>
</organism>
<feature type="region of interest" description="Disordered" evidence="1">
    <location>
        <begin position="1"/>
        <end position="25"/>
    </location>
</feature>